<accession>A0A0E9WCJ5</accession>
<organism evidence="1">
    <name type="scientific">Anguilla anguilla</name>
    <name type="common">European freshwater eel</name>
    <name type="synonym">Muraena anguilla</name>
    <dbReference type="NCBI Taxonomy" id="7936"/>
    <lineage>
        <taxon>Eukaryota</taxon>
        <taxon>Metazoa</taxon>
        <taxon>Chordata</taxon>
        <taxon>Craniata</taxon>
        <taxon>Vertebrata</taxon>
        <taxon>Euteleostomi</taxon>
        <taxon>Actinopterygii</taxon>
        <taxon>Neopterygii</taxon>
        <taxon>Teleostei</taxon>
        <taxon>Anguilliformes</taxon>
        <taxon>Anguillidae</taxon>
        <taxon>Anguilla</taxon>
    </lineage>
</organism>
<name>A0A0E9WCJ5_ANGAN</name>
<dbReference type="EMBL" id="GBXM01020453">
    <property type="protein sequence ID" value="JAH88124.1"/>
    <property type="molecule type" value="Transcribed_RNA"/>
</dbReference>
<protein>
    <submittedName>
        <fullName evidence="1">Uncharacterized protein</fullName>
    </submittedName>
</protein>
<dbReference type="AlphaFoldDB" id="A0A0E9WCJ5"/>
<sequence>MGETSTLQKPFHYNLTMPPWFVPAAFYISDILVRKTHVFKYFYEDAEQLFKFGAEWI</sequence>
<evidence type="ECO:0000313" key="1">
    <source>
        <dbReference type="EMBL" id="JAH88124.1"/>
    </source>
</evidence>
<proteinExistence type="predicted"/>
<reference evidence="1" key="1">
    <citation type="submission" date="2014-11" db="EMBL/GenBank/DDBJ databases">
        <authorList>
            <person name="Amaro Gonzalez C."/>
        </authorList>
    </citation>
    <scope>NUCLEOTIDE SEQUENCE</scope>
</reference>
<reference evidence="1" key="2">
    <citation type="journal article" date="2015" name="Fish Shellfish Immunol.">
        <title>Early steps in the European eel (Anguilla anguilla)-Vibrio vulnificus interaction in the gills: Role of the RtxA13 toxin.</title>
        <authorList>
            <person name="Callol A."/>
            <person name="Pajuelo D."/>
            <person name="Ebbesson L."/>
            <person name="Teles M."/>
            <person name="MacKenzie S."/>
            <person name="Amaro C."/>
        </authorList>
    </citation>
    <scope>NUCLEOTIDE SEQUENCE</scope>
</reference>